<dbReference type="RefSeq" id="WP_190132756.1">
    <property type="nucleotide sequence ID" value="NZ_BNBD01000018.1"/>
</dbReference>
<dbReference type="Pfam" id="PF00550">
    <property type="entry name" value="PP-binding"/>
    <property type="match status" value="1"/>
</dbReference>
<comment type="caution">
    <text evidence="4">The sequence shown here is derived from an EMBL/GenBank/DDBJ whole genome shotgun (WGS) entry which is preliminary data.</text>
</comment>
<dbReference type="Proteomes" id="UP000638313">
    <property type="component" value="Unassembled WGS sequence"/>
</dbReference>
<feature type="domain" description="Carrier" evidence="3">
    <location>
        <begin position="3"/>
        <end position="81"/>
    </location>
</feature>
<sequence>MSGFTLDDLRTVMRECVGVDESVDLAGDIGDVAFAELGYDSLAVLELASQVQRTWGVPLTDTPALEARTPGAFVAYVNDNLTEAGR</sequence>
<dbReference type="InterPro" id="IPR036736">
    <property type="entry name" value="ACP-like_sf"/>
</dbReference>
<keyword evidence="5" id="KW-1185">Reference proteome</keyword>
<dbReference type="AlphaFoldDB" id="A0A919B9I9"/>
<reference evidence="4" key="2">
    <citation type="submission" date="2020-09" db="EMBL/GenBank/DDBJ databases">
        <authorList>
            <person name="Sun Q."/>
            <person name="Ohkuma M."/>
        </authorList>
    </citation>
    <scope>NUCLEOTIDE SEQUENCE</scope>
    <source>
        <strain evidence="4">JCM 4059</strain>
    </source>
</reference>
<dbReference type="PROSITE" id="PS00012">
    <property type="entry name" value="PHOSPHOPANTETHEINE"/>
    <property type="match status" value="1"/>
</dbReference>
<organism evidence="4 5">
    <name type="scientific">Streptomyces mashuensis</name>
    <dbReference type="NCBI Taxonomy" id="33904"/>
    <lineage>
        <taxon>Bacteria</taxon>
        <taxon>Bacillati</taxon>
        <taxon>Actinomycetota</taxon>
        <taxon>Actinomycetes</taxon>
        <taxon>Kitasatosporales</taxon>
        <taxon>Streptomycetaceae</taxon>
        <taxon>Streptomyces</taxon>
    </lineage>
</organism>
<evidence type="ECO:0000259" key="3">
    <source>
        <dbReference type="PROSITE" id="PS50075"/>
    </source>
</evidence>
<name>A0A919B9I9_9ACTN</name>
<proteinExistence type="predicted"/>
<accession>A0A919B9I9</accession>
<keyword evidence="2" id="KW-0597">Phosphoprotein</keyword>
<evidence type="ECO:0000256" key="2">
    <source>
        <dbReference type="ARBA" id="ARBA00022553"/>
    </source>
</evidence>
<evidence type="ECO:0000313" key="4">
    <source>
        <dbReference type="EMBL" id="GHF69270.1"/>
    </source>
</evidence>
<dbReference type="PROSITE" id="PS50075">
    <property type="entry name" value="CARRIER"/>
    <property type="match status" value="1"/>
</dbReference>
<dbReference type="InterPro" id="IPR006162">
    <property type="entry name" value="Ppantetheine_attach_site"/>
</dbReference>
<reference evidence="4" key="1">
    <citation type="journal article" date="2014" name="Int. J. Syst. Evol. Microbiol.">
        <title>Complete genome sequence of Corynebacterium casei LMG S-19264T (=DSM 44701T), isolated from a smear-ripened cheese.</title>
        <authorList>
            <consortium name="US DOE Joint Genome Institute (JGI-PGF)"/>
            <person name="Walter F."/>
            <person name="Albersmeier A."/>
            <person name="Kalinowski J."/>
            <person name="Ruckert C."/>
        </authorList>
    </citation>
    <scope>NUCLEOTIDE SEQUENCE</scope>
    <source>
        <strain evidence="4">JCM 4059</strain>
    </source>
</reference>
<dbReference type="SMART" id="SM00823">
    <property type="entry name" value="PKS_PP"/>
    <property type="match status" value="1"/>
</dbReference>
<dbReference type="InterPro" id="IPR009081">
    <property type="entry name" value="PP-bd_ACP"/>
</dbReference>
<dbReference type="GO" id="GO:0031177">
    <property type="term" value="F:phosphopantetheine binding"/>
    <property type="evidence" value="ECO:0007669"/>
    <property type="project" value="InterPro"/>
</dbReference>
<dbReference type="EMBL" id="BNBD01000018">
    <property type="protein sequence ID" value="GHF69270.1"/>
    <property type="molecule type" value="Genomic_DNA"/>
</dbReference>
<gene>
    <name evidence="4" type="primary">actI</name>
    <name evidence="4" type="ORF">GCM10010218_58330</name>
</gene>
<evidence type="ECO:0000313" key="5">
    <source>
        <dbReference type="Proteomes" id="UP000638313"/>
    </source>
</evidence>
<dbReference type="Gene3D" id="1.10.1200.10">
    <property type="entry name" value="ACP-like"/>
    <property type="match status" value="1"/>
</dbReference>
<keyword evidence="1" id="KW-0596">Phosphopantetheine</keyword>
<protein>
    <submittedName>
        <fullName evidence="4">Actinorhodin polyketide synthase</fullName>
    </submittedName>
</protein>
<evidence type="ECO:0000256" key="1">
    <source>
        <dbReference type="ARBA" id="ARBA00022450"/>
    </source>
</evidence>
<dbReference type="InterPro" id="IPR020806">
    <property type="entry name" value="PKS_PP-bd"/>
</dbReference>
<dbReference type="GO" id="GO:0017000">
    <property type="term" value="P:antibiotic biosynthetic process"/>
    <property type="evidence" value="ECO:0007669"/>
    <property type="project" value="UniProtKB-ARBA"/>
</dbReference>
<dbReference type="SUPFAM" id="SSF47336">
    <property type="entry name" value="ACP-like"/>
    <property type="match status" value="1"/>
</dbReference>